<reference evidence="1 2" key="1">
    <citation type="journal article" date="2022" name="G3 (Bethesda)">
        <title>Enemy or ally: a genomic approach to elucidate the lifestyle of Phyllosticta citrichinaensis.</title>
        <authorList>
            <person name="Buijs V.A."/>
            <person name="Groenewald J.Z."/>
            <person name="Haridas S."/>
            <person name="LaButti K.M."/>
            <person name="Lipzen A."/>
            <person name="Martin F.M."/>
            <person name="Barry K."/>
            <person name="Grigoriev I.V."/>
            <person name="Crous P.W."/>
            <person name="Seidl M.F."/>
        </authorList>
    </citation>
    <scope>NUCLEOTIDE SEQUENCE [LARGE SCALE GENOMIC DNA]</scope>
    <source>
        <strain evidence="1 2">CBS 129764</strain>
    </source>
</reference>
<dbReference type="Proteomes" id="UP001456524">
    <property type="component" value="Unassembled WGS sequence"/>
</dbReference>
<name>A0ABR1XH52_9PEZI</name>
<protein>
    <submittedName>
        <fullName evidence="1">Uncharacterized protein</fullName>
    </submittedName>
</protein>
<proteinExistence type="predicted"/>
<evidence type="ECO:0000313" key="2">
    <source>
        <dbReference type="Proteomes" id="UP001456524"/>
    </source>
</evidence>
<keyword evidence="2" id="KW-1185">Reference proteome</keyword>
<gene>
    <name evidence="1" type="ORF">IWX90DRAFT_60270</name>
</gene>
<dbReference type="EMBL" id="JBBWUH010000011">
    <property type="protein sequence ID" value="KAK8154608.1"/>
    <property type="molecule type" value="Genomic_DNA"/>
</dbReference>
<sequence>MPELANLGETASSYHGHLVHAWPGLAWPGLVGGGMACGMVRYGSWWTEEFVCSFRHRRRWMAETVDRPTAAPTPRAFRQLLSVPYVASGPDRIAAGQLTLRSHSSLHSVYFLHACRQQMNKLHNPPTNHPSPSRWRCCRPRAPIHSSARWCQLQHQQIYHLPPAILPSVCKKRYVPYLLFGSQHGPIPPPLVPGPSPSVRSSYTRTDTISHVSEPKMAKSCRARLDYM</sequence>
<evidence type="ECO:0000313" key="1">
    <source>
        <dbReference type="EMBL" id="KAK8154608.1"/>
    </source>
</evidence>
<comment type="caution">
    <text evidence="1">The sequence shown here is derived from an EMBL/GenBank/DDBJ whole genome shotgun (WGS) entry which is preliminary data.</text>
</comment>
<accession>A0ABR1XH52</accession>
<organism evidence="1 2">
    <name type="scientific">Phyllosticta citrichinensis</name>
    <dbReference type="NCBI Taxonomy" id="1130410"/>
    <lineage>
        <taxon>Eukaryota</taxon>
        <taxon>Fungi</taxon>
        <taxon>Dikarya</taxon>
        <taxon>Ascomycota</taxon>
        <taxon>Pezizomycotina</taxon>
        <taxon>Dothideomycetes</taxon>
        <taxon>Dothideomycetes incertae sedis</taxon>
        <taxon>Botryosphaeriales</taxon>
        <taxon>Phyllostictaceae</taxon>
        <taxon>Phyllosticta</taxon>
    </lineage>
</organism>